<protein>
    <submittedName>
        <fullName evidence="2">Uncharacterized protein</fullName>
    </submittedName>
</protein>
<feature type="region of interest" description="Disordered" evidence="1">
    <location>
        <begin position="25"/>
        <end position="49"/>
    </location>
</feature>
<dbReference type="Proteomes" id="UP001157006">
    <property type="component" value="Chromosome 1L"/>
</dbReference>
<dbReference type="AlphaFoldDB" id="A0AAV0YN67"/>
<sequence>MDVLLCFQFHPSQGISSRKVSLALRSHGVSSKGPDNHDKEAPQNNQVSHHIKKQFMHITKARVVQTKLNIKQAIHHSKAAKVTHELRASVHNQCRKEGLSLLQTDEGEISRRWNEESETK</sequence>
<gene>
    <name evidence="2" type="ORF">VFH_I244840</name>
</gene>
<accession>A0AAV0YN67</accession>
<evidence type="ECO:0000313" key="2">
    <source>
        <dbReference type="EMBL" id="CAI8586243.1"/>
    </source>
</evidence>
<reference evidence="2 3" key="1">
    <citation type="submission" date="2023-01" db="EMBL/GenBank/DDBJ databases">
        <authorList>
            <person name="Kreplak J."/>
        </authorList>
    </citation>
    <scope>NUCLEOTIDE SEQUENCE [LARGE SCALE GENOMIC DNA]</scope>
</reference>
<name>A0AAV0YN67_VICFA</name>
<keyword evidence="3" id="KW-1185">Reference proteome</keyword>
<dbReference type="EMBL" id="OX451736">
    <property type="protein sequence ID" value="CAI8586243.1"/>
    <property type="molecule type" value="Genomic_DNA"/>
</dbReference>
<evidence type="ECO:0000313" key="3">
    <source>
        <dbReference type="Proteomes" id="UP001157006"/>
    </source>
</evidence>
<evidence type="ECO:0000256" key="1">
    <source>
        <dbReference type="SAM" id="MobiDB-lite"/>
    </source>
</evidence>
<organism evidence="2 3">
    <name type="scientific">Vicia faba</name>
    <name type="common">Broad bean</name>
    <name type="synonym">Faba vulgaris</name>
    <dbReference type="NCBI Taxonomy" id="3906"/>
    <lineage>
        <taxon>Eukaryota</taxon>
        <taxon>Viridiplantae</taxon>
        <taxon>Streptophyta</taxon>
        <taxon>Embryophyta</taxon>
        <taxon>Tracheophyta</taxon>
        <taxon>Spermatophyta</taxon>
        <taxon>Magnoliopsida</taxon>
        <taxon>eudicotyledons</taxon>
        <taxon>Gunneridae</taxon>
        <taxon>Pentapetalae</taxon>
        <taxon>rosids</taxon>
        <taxon>fabids</taxon>
        <taxon>Fabales</taxon>
        <taxon>Fabaceae</taxon>
        <taxon>Papilionoideae</taxon>
        <taxon>50 kb inversion clade</taxon>
        <taxon>NPAAA clade</taxon>
        <taxon>Hologalegina</taxon>
        <taxon>IRL clade</taxon>
        <taxon>Fabeae</taxon>
        <taxon>Vicia</taxon>
    </lineage>
</organism>
<proteinExistence type="predicted"/>